<dbReference type="InParanoid" id="H2XWM0"/>
<reference evidence="1" key="4">
    <citation type="submission" date="2025-09" db="UniProtKB">
        <authorList>
            <consortium name="Ensembl"/>
        </authorList>
    </citation>
    <scope>IDENTIFICATION</scope>
</reference>
<reference evidence="2" key="1">
    <citation type="journal article" date="2002" name="Science">
        <title>The draft genome of Ciona intestinalis: insights into chordate and vertebrate origins.</title>
        <authorList>
            <person name="Dehal P."/>
            <person name="Satou Y."/>
            <person name="Campbell R.K."/>
            <person name="Chapman J."/>
            <person name="Degnan B."/>
            <person name="De Tomaso A."/>
            <person name="Davidson B."/>
            <person name="Di Gregorio A."/>
            <person name="Gelpke M."/>
            <person name="Goodstein D.M."/>
            <person name="Harafuji N."/>
            <person name="Hastings K.E."/>
            <person name="Ho I."/>
            <person name="Hotta K."/>
            <person name="Huang W."/>
            <person name="Kawashima T."/>
            <person name="Lemaire P."/>
            <person name="Martinez D."/>
            <person name="Meinertzhagen I.A."/>
            <person name="Necula S."/>
            <person name="Nonaka M."/>
            <person name="Putnam N."/>
            <person name="Rash S."/>
            <person name="Saiga H."/>
            <person name="Satake M."/>
            <person name="Terry A."/>
            <person name="Yamada L."/>
            <person name="Wang H.G."/>
            <person name="Awazu S."/>
            <person name="Azumi K."/>
            <person name="Boore J."/>
            <person name="Branno M."/>
            <person name="Chin-Bow S."/>
            <person name="DeSantis R."/>
            <person name="Doyle S."/>
            <person name="Francino P."/>
            <person name="Keys D.N."/>
            <person name="Haga S."/>
            <person name="Hayashi H."/>
            <person name="Hino K."/>
            <person name="Imai K.S."/>
            <person name="Inaba K."/>
            <person name="Kano S."/>
            <person name="Kobayashi K."/>
            <person name="Kobayashi M."/>
            <person name="Lee B.I."/>
            <person name="Makabe K.W."/>
            <person name="Manohar C."/>
            <person name="Matassi G."/>
            <person name="Medina M."/>
            <person name="Mochizuki Y."/>
            <person name="Mount S."/>
            <person name="Morishita T."/>
            <person name="Miura S."/>
            <person name="Nakayama A."/>
            <person name="Nishizaka S."/>
            <person name="Nomoto H."/>
            <person name="Ohta F."/>
            <person name="Oishi K."/>
            <person name="Rigoutsos I."/>
            <person name="Sano M."/>
            <person name="Sasaki A."/>
            <person name="Sasakura Y."/>
            <person name="Shoguchi E."/>
            <person name="Shin-i T."/>
            <person name="Spagnuolo A."/>
            <person name="Stainier D."/>
            <person name="Suzuki M.M."/>
            <person name="Tassy O."/>
            <person name="Takatori N."/>
            <person name="Tokuoka M."/>
            <person name="Yagi K."/>
            <person name="Yoshizaki F."/>
            <person name="Wada S."/>
            <person name="Zhang C."/>
            <person name="Hyatt P.D."/>
            <person name="Larimer F."/>
            <person name="Detter C."/>
            <person name="Doggett N."/>
            <person name="Glavina T."/>
            <person name="Hawkins T."/>
            <person name="Richardson P."/>
            <person name="Lucas S."/>
            <person name="Kohara Y."/>
            <person name="Levine M."/>
            <person name="Satoh N."/>
            <person name="Rokhsar D.S."/>
        </authorList>
    </citation>
    <scope>NUCLEOTIDE SEQUENCE [LARGE SCALE GENOMIC DNA]</scope>
</reference>
<reference evidence="1" key="2">
    <citation type="journal article" date="2008" name="Genome Biol.">
        <title>Improved genome assembly and evidence-based global gene model set for the chordate Ciona intestinalis: new insight into intron and operon populations.</title>
        <authorList>
            <person name="Satou Y."/>
            <person name="Mineta K."/>
            <person name="Ogasawara M."/>
            <person name="Sasakura Y."/>
            <person name="Shoguchi E."/>
            <person name="Ueno K."/>
            <person name="Yamada L."/>
            <person name="Matsumoto J."/>
            <person name="Wasserscheid J."/>
            <person name="Dewar K."/>
            <person name="Wiley G.B."/>
            <person name="Macmil S.L."/>
            <person name="Roe B.A."/>
            <person name="Zeller R.W."/>
            <person name="Hastings K.E."/>
            <person name="Lemaire P."/>
            <person name="Lindquist E."/>
            <person name="Endo T."/>
            <person name="Hotta K."/>
            <person name="Inaba K."/>
        </authorList>
    </citation>
    <scope>NUCLEOTIDE SEQUENCE [LARGE SCALE GENOMIC DNA]</scope>
    <source>
        <strain evidence="1">wild type</strain>
    </source>
</reference>
<keyword evidence="2" id="KW-1185">Reference proteome</keyword>
<dbReference type="EMBL" id="EAAA01002558">
    <property type="status" value="NOT_ANNOTATED_CDS"/>
    <property type="molecule type" value="Genomic_DNA"/>
</dbReference>
<proteinExistence type="predicted"/>
<protein>
    <submittedName>
        <fullName evidence="1">Uncharacterized protein</fullName>
    </submittedName>
</protein>
<evidence type="ECO:0000313" key="2">
    <source>
        <dbReference type="Proteomes" id="UP000008144"/>
    </source>
</evidence>
<reference evidence="1" key="3">
    <citation type="submission" date="2025-08" db="UniProtKB">
        <authorList>
            <consortium name="Ensembl"/>
        </authorList>
    </citation>
    <scope>IDENTIFICATION</scope>
</reference>
<evidence type="ECO:0000313" key="1">
    <source>
        <dbReference type="Ensembl" id="ENSCINP00000034054.1"/>
    </source>
</evidence>
<dbReference type="EMBL" id="EAAA01002560">
    <property type="status" value="NOT_ANNOTATED_CDS"/>
    <property type="molecule type" value="Genomic_DNA"/>
</dbReference>
<sequence length="35" mass="4407">MIKCWTIKHKVYKLQHSWHTMYYDGNIIRHYNGQL</sequence>
<dbReference type="Proteomes" id="UP000008144">
    <property type="component" value="Chromosome 7"/>
</dbReference>
<dbReference type="Ensembl" id="ENSCINT00000030448.1">
    <property type="protein sequence ID" value="ENSCINP00000034054.1"/>
    <property type="gene ID" value="ENSCING00000022180.1"/>
</dbReference>
<accession>H2XWM0</accession>
<dbReference type="AlphaFoldDB" id="H2XWM0"/>
<name>H2XWM0_CIOIN</name>
<dbReference type="EMBL" id="EAAA01002559">
    <property type="status" value="NOT_ANNOTATED_CDS"/>
    <property type="molecule type" value="Genomic_DNA"/>
</dbReference>
<organism evidence="1 2">
    <name type="scientific">Ciona intestinalis</name>
    <name type="common">Transparent sea squirt</name>
    <name type="synonym">Ascidia intestinalis</name>
    <dbReference type="NCBI Taxonomy" id="7719"/>
    <lineage>
        <taxon>Eukaryota</taxon>
        <taxon>Metazoa</taxon>
        <taxon>Chordata</taxon>
        <taxon>Tunicata</taxon>
        <taxon>Ascidiacea</taxon>
        <taxon>Phlebobranchia</taxon>
        <taxon>Cionidae</taxon>
        <taxon>Ciona</taxon>
    </lineage>
</organism>
<dbReference type="HOGENOM" id="CLU_3368245_0_0_1"/>